<evidence type="ECO:0000313" key="2">
    <source>
        <dbReference type="Proteomes" id="UP001054902"/>
    </source>
</evidence>
<gene>
    <name evidence="1" type="ORF">CTEN210_13997</name>
</gene>
<accession>A0AAD3D439</accession>
<name>A0AAD3D439_9STRA</name>
<dbReference type="EMBL" id="BLLK01000058">
    <property type="protein sequence ID" value="GFH57521.1"/>
    <property type="molecule type" value="Genomic_DNA"/>
</dbReference>
<protein>
    <submittedName>
        <fullName evidence="1">Uncharacterized protein</fullName>
    </submittedName>
</protein>
<comment type="caution">
    <text evidence="1">The sequence shown here is derived from an EMBL/GenBank/DDBJ whole genome shotgun (WGS) entry which is preliminary data.</text>
</comment>
<evidence type="ECO:0000313" key="1">
    <source>
        <dbReference type="EMBL" id="GFH57521.1"/>
    </source>
</evidence>
<keyword evidence="2" id="KW-1185">Reference proteome</keyword>
<organism evidence="1 2">
    <name type="scientific">Chaetoceros tenuissimus</name>
    <dbReference type="NCBI Taxonomy" id="426638"/>
    <lineage>
        <taxon>Eukaryota</taxon>
        <taxon>Sar</taxon>
        <taxon>Stramenopiles</taxon>
        <taxon>Ochrophyta</taxon>
        <taxon>Bacillariophyta</taxon>
        <taxon>Coscinodiscophyceae</taxon>
        <taxon>Chaetocerotophycidae</taxon>
        <taxon>Chaetocerotales</taxon>
        <taxon>Chaetocerotaceae</taxon>
        <taxon>Chaetoceros</taxon>
    </lineage>
</organism>
<dbReference type="AlphaFoldDB" id="A0AAD3D439"/>
<proteinExistence type="predicted"/>
<reference evidence="1 2" key="1">
    <citation type="journal article" date="2021" name="Sci. Rep.">
        <title>The genome of the diatom Chaetoceros tenuissimus carries an ancient integrated fragment of an extant virus.</title>
        <authorList>
            <person name="Hongo Y."/>
            <person name="Kimura K."/>
            <person name="Takaki Y."/>
            <person name="Yoshida Y."/>
            <person name="Baba S."/>
            <person name="Kobayashi G."/>
            <person name="Nagasaki K."/>
            <person name="Hano T."/>
            <person name="Tomaru Y."/>
        </authorList>
    </citation>
    <scope>NUCLEOTIDE SEQUENCE [LARGE SCALE GENOMIC DNA]</scope>
    <source>
        <strain evidence="1 2">NIES-3715</strain>
    </source>
</reference>
<sequence>METKKVCLRATIEDSSSGSDDSDLFQALNDDINSDTAAILDEIKWRSKKVELEEENTRRFQKTLKRKPWKLPLEEASVWVQKNLGVDTKEEYLDLVANGNLRTPYIPKDPERYYTENGTWISWDHFLHGK</sequence>
<dbReference type="Proteomes" id="UP001054902">
    <property type="component" value="Unassembled WGS sequence"/>
</dbReference>